<dbReference type="AlphaFoldDB" id="A0A9D5DC81"/>
<protein>
    <recommendedName>
        <fullName evidence="7">HTH myb-type domain-containing protein</fullName>
    </recommendedName>
</protein>
<dbReference type="Pfam" id="PF00249">
    <property type="entry name" value="Myb_DNA-binding"/>
    <property type="match status" value="1"/>
</dbReference>
<comment type="subcellular location">
    <subcellularLocation>
        <location evidence="1">Nucleus</location>
    </subcellularLocation>
</comment>
<dbReference type="SUPFAM" id="SSF46689">
    <property type="entry name" value="Homeodomain-like"/>
    <property type="match status" value="1"/>
</dbReference>
<proteinExistence type="predicted"/>
<evidence type="ECO:0000256" key="4">
    <source>
        <dbReference type="ARBA" id="ARBA00023163"/>
    </source>
</evidence>
<dbReference type="PANTHER" id="PTHR31003">
    <property type="entry name" value="MYB FAMILY TRANSCRIPTION FACTOR"/>
    <property type="match status" value="1"/>
</dbReference>
<keyword evidence="2" id="KW-0805">Transcription regulation</keyword>
<dbReference type="Proteomes" id="UP001085076">
    <property type="component" value="Miscellaneous, Linkage group lg01"/>
</dbReference>
<evidence type="ECO:0000313" key="8">
    <source>
        <dbReference type="EMBL" id="KAJ0989201.1"/>
    </source>
</evidence>
<accession>A0A9D5DC81</accession>
<feature type="domain" description="HTH myb-type" evidence="7">
    <location>
        <begin position="179"/>
        <end position="239"/>
    </location>
</feature>
<feature type="region of interest" description="Disordered" evidence="6">
    <location>
        <begin position="272"/>
        <end position="356"/>
    </location>
</feature>
<dbReference type="PANTHER" id="PTHR31003:SF16">
    <property type="entry name" value="TRANSCRIPTION FACTOR HHO2"/>
    <property type="match status" value="1"/>
</dbReference>
<dbReference type="InterPro" id="IPR006447">
    <property type="entry name" value="Myb_dom_plants"/>
</dbReference>
<dbReference type="Gene3D" id="1.10.10.60">
    <property type="entry name" value="Homeodomain-like"/>
    <property type="match status" value="1"/>
</dbReference>
<evidence type="ECO:0000259" key="7">
    <source>
        <dbReference type="PROSITE" id="PS51294"/>
    </source>
</evidence>
<name>A0A9D5DC81_9LILI</name>
<dbReference type="PROSITE" id="PS51294">
    <property type="entry name" value="HTH_MYB"/>
    <property type="match status" value="1"/>
</dbReference>
<organism evidence="8 9">
    <name type="scientific">Dioscorea zingiberensis</name>
    <dbReference type="NCBI Taxonomy" id="325984"/>
    <lineage>
        <taxon>Eukaryota</taxon>
        <taxon>Viridiplantae</taxon>
        <taxon>Streptophyta</taxon>
        <taxon>Embryophyta</taxon>
        <taxon>Tracheophyta</taxon>
        <taxon>Spermatophyta</taxon>
        <taxon>Magnoliopsida</taxon>
        <taxon>Liliopsida</taxon>
        <taxon>Dioscoreales</taxon>
        <taxon>Dioscoreaceae</taxon>
        <taxon>Dioscorea</taxon>
    </lineage>
</organism>
<comment type="caution">
    <text evidence="8">The sequence shown here is derived from an EMBL/GenBank/DDBJ whole genome shotgun (WGS) entry which is preliminary data.</text>
</comment>
<keyword evidence="4" id="KW-0804">Transcription</keyword>
<keyword evidence="5" id="KW-0539">Nucleus</keyword>
<evidence type="ECO:0000313" key="9">
    <source>
        <dbReference type="Proteomes" id="UP001085076"/>
    </source>
</evidence>
<dbReference type="NCBIfam" id="TIGR01557">
    <property type="entry name" value="myb_SHAQKYF"/>
    <property type="match status" value="1"/>
</dbReference>
<feature type="compositionally biased region" description="Low complexity" evidence="6">
    <location>
        <begin position="336"/>
        <end position="356"/>
    </location>
</feature>
<dbReference type="GO" id="GO:0003677">
    <property type="term" value="F:DNA binding"/>
    <property type="evidence" value="ECO:0007669"/>
    <property type="project" value="UniProtKB-KW"/>
</dbReference>
<dbReference type="InterPro" id="IPR058673">
    <property type="entry name" value="HHO5-like_N"/>
</dbReference>
<reference evidence="8" key="1">
    <citation type="submission" date="2021-03" db="EMBL/GenBank/DDBJ databases">
        <authorList>
            <person name="Li Z."/>
            <person name="Yang C."/>
        </authorList>
    </citation>
    <scope>NUCLEOTIDE SEQUENCE</scope>
    <source>
        <strain evidence="8">Dzin_1.0</strain>
        <tissue evidence="8">Leaf</tissue>
    </source>
</reference>
<dbReference type="EMBL" id="JAGGNH010000001">
    <property type="protein sequence ID" value="KAJ0989201.1"/>
    <property type="molecule type" value="Genomic_DNA"/>
</dbReference>
<sequence length="356" mass="39198">MDSEEKARRLSDSATALEVERRKIEVFQRELPLTLQLVTQAIESIRQQMGCVETSSDGPVLEEFIPLKPSSSSSQEEENRRSCEERTERKPDWLRSVQLWNQEPEPEPELDVLRKPVAFDPKRGGGAFHPFQREDQVAPPPVAAATSSTAERVGMSGGEEKDKDSGEDKDKDKEGHSRSQRKARRCWSPELHRRFLHALQQLGGSHAATPKQIRELMKVDGLTNDEVKSHLQKYRLHTRRPTPTAQSNSPQTPQFVVVGGIWVQPPEYSTAAATATQPAEGTTPPRNGIYAPVASVPTSEVRLKNKKATNKSPAGPLHSGDRGSHEDNSVADNGATNTTSPSTSSSSQTTTASPPY</sequence>
<evidence type="ECO:0000256" key="6">
    <source>
        <dbReference type="SAM" id="MobiDB-lite"/>
    </source>
</evidence>
<feature type="region of interest" description="Disordered" evidence="6">
    <location>
        <begin position="53"/>
        <end position="186"/>
    </location>
</feature>
<gene>
    <name evidence="8" type="ORF">J5N97_007557</name>
</gene>
<feature type="compositionally biased region" description="Basic and acidic residues" evidence="6">
    <location>
        <begin position="319"/>
        <end position="328"/>
    </location>
</feature>
<dbReference type="InterPro" id="IPR044787">
    <property type="entry name" value="HHO5-like"/>
</dbReference>
<dbReference type="InterPro" id="IPR009057">
    <property type="entry name" value="Homeodomain-like_sf"/>
</dbReference>
<evidence type="ECO:0000256" key="3">
    <source>
        <dbReference type="ARBA" id="ARBA00023125"/>
    </source>
</evidence>
<dbReference type="GO" id="GO:0003700">
    <property type="term" value="F:DNA-binding transcription factor activity"/>
    <property type="evidence" value="ECO:0007669"/>
    <property type="project" value="InterPro"/>
</dbReference>
<evidence type="ECO:0000256" key="5">
    <source>
        <dbReference type="ARBA" id="ARBA00023242"/>
    </source>
</evidence>
<feature type="compositionally biased region" description="Basic and acidic residues" evidence="6">
    <location>
        <begin position="77"/>
        <end position="93"/>
    </location>
</feature>
<evidence type="ECO:0000256" key="1">
    <source>
        <dbReference type="ARBA" id="ARBA00004123"/>
    </source>
</evidence>
<reference evidence="8" key="2">
    <citation type="journal article" date="2022" name="Hortic Res">
        <title>The genome of Dioscorea zingiberensis sheds light on the biosynthesis, origin and evolution of the medicinally important diosgenin saponins.</title>
        <authorList>
            <person name="Li Y."/>
            <person name="Tan C."/>
            <person name="Li Z."/>
            <person name="Guo J."/>
            <person name="Li S."/>
            <person name="Chen X."/>
            <person name="Wang C."/>
            <person name="Dai X."/>
            <person name="Yang H."/>
            <person name="Song W."/>
            <person name="Hou L."/>
            <person name="Xu J."/>
            <person name="Tong Z."/>
            <person name="Xu A."/>
            <person name="Yuan X."/>
            <person name="Wang W."/>
            <person name="Yang Q."/>
            <person name="Chen L."/>
            <person name="Sun Z."/>
            <person name="Wang K."/>
            <person name="Pan B."/>
            <person name="Chen J."/>
            <person name="Bao Y."/>
            <person name="Liu F."/>
            <person name="Qi X."/>
            <person name="Gang D.R."/>
            <person name="Wen J."/>
            <person name="Li J."/>
        </authorList>
    </citation>
    <scope>NUCLEOTIDE SEQUENCE</scope>
    <source>
        <strain evidence="8">Dzin_1.0</strain>
    </source>
</reference>
<dbReference type="GO" id="GO:0005634">
    <property type="term" value="C:nucleus"/>
    <property type="evidence" value="ECO:0007669"/>
    <property type="project" value="UniProtKB-SubCell"/>
</dbReference>
<feature type="compositionally biased region" description="Basic and acidic residues" evidence="6">
    <location>
        <begin position="158"/>
        <end position="177"/>
    </location>
</feature>
<dbReference type="InterPro" id="IPR017930">
    <property type="entry name" value="Myb_dom"/>
</dbReference>
<evidence type="ECO:0000256" key="2">
    <source>
        <dbReference type="ARBA" id="ARBA00023015"/>
    </source>
</evidence>
<keyword evidence="3" id="KW-0238">DNA-binding</keyword>
<keyword evidence="9" id="KW-1185">Reference proteome</keyword>
<dbReference type="OrthoDB" id="1908613at2759"/>
<dbReference type="InterPro" id="IPR001005">
    <property type="entry name" value="SANT/Myb"/>
</dbReference>
<dbReference type="FunFam" id="1.10.10.60:FF:000002">
    <property type="entry name" value="Myb family transcription factor"/>
    <property type="match status" value="1"/>
</dbReference>
<dbReference type="Pfam" id="PF26575">
    <property type="entry name" value="HHO5_N"/>
    <property type="match status" value="1"/>
</dbReference>